<sequence>MTRRVFAGAFGQIRLGRAAVAAAACLAVAGPAAAQEAVSADKAPLKLQLNRLEPAGEACRVTMLVDNGRGGALKSYKVDLFAFDTEGVAQKRVAVELGPLPARKTTVKIFEFSGIACPKIGRVLLNDVLACEGDAGGRDACLERTETETKASVPFDR</sequence>
<dbReference type="RefSeq" id="WP_142583077.1">
    <property type="nucleotide sequence ID" value="NZ_CABFPH010000027.1"/>
</dbReference>
<protein>
    <recommendedName>
        <fullName evidence="4">Tat pathway signal protein</fullName>
    </recommendedName>
</protein>
<gene>
    <name evidence="2" type="ORF">MET9862_02284</name>
</gene>
<organism evidence="2 3">
    <name type="scientific">Methylobacterium symbioticum</name>
    <dbReference type="NCBI Taxonomy" id="2584084"/>
    <lineage>
        <taxon>Bacteria</taxon>
        <taxon>Pseudomonadati</taxon>
        <taxon>Pseudomonadota</taxon>
        <taxon>Alphaproteobacteria</taxon>
        <taxon>Hyphomicrobiales</taxon>
        <taxon>Methylobacteriaceae</taxon>
        <taxon>Methylobacterium</taxon>
    </lineage>
</organism>
<dbReference type="Proteomes" id="UP000410984">
    <property type="component" value="Unassembled WGS sequence"/>
</dbReference>
<reference evidence="2 3" key="1">
    <citation type="submission" date="2019-06" db="EMBL/GenBank/DDBJ databases">
        <authorList>
            <person name="Rodrigo-Torres L."/>
            <person name="Arahal R. D."/>
            <person name="Lucena T."/>
        </authorList>
    </citation>
    <scope>NUCLEOTIDE SEQUENCE [LARGE SCALE GENOMIC DNA]</scope>
    <source>
        <strain evidence="2 3">SB0023/3</strain>
    </source>
</reference>
<feature type="chain" id="PRO_5021440174" description="Tat pathway signal protein" evidence="1">
    <location>
        <begin position="35"/>
        <end position="157"/>
    </location>
</feature>
<keyword evidence="1" id="KW-0732">Signal</keyword>
<evidence type="ECO:0000256" key="1">
    <source>
        <dbReference type="SAM" id="SignalP"/>
    </source>
</evidence>
<proteinExistence type="predicted"/>
<feature type="signal peptide" evidence="1">
    <location>
        <begin position="1"/>
        <end position="34"/>
    </location>
</feature>
<dbReference type="OrthoDB" id="7707524at2"/>
<accession>A0A509EC03</accession>
<evidence type="ECO:0000313" key="3">
    <source>
        <dbReference type="Proteomes" id="UP000410984"/>
    </source>
</evidence>
<evidence type="ECO:0008006" key="4">
    <source>
        <dbReference type="Google" id="ProtNLM"/>
    </source>
</evidence>
<name>A0A509EC03_9HYPH</name>
<evidence type="ECO:0000313" key="2">
    <source>
        <dbReference type="EMBL" id="VUD71698.1"/>
    </source>
</evidence>
<dbReference type="AlphaFoldDB" id="A0A509EC03"/>
<keyword evidence="3" id="KW-1185">Reference proteome</keyword>
<dbReference type="EMBL" id="CABFPH010000027">
    <property type="protein sequence ID" value="VUD71698.1"/>
    <property type="molecule type" value="Genomic_DNA"/>
</dbReference>